<dbReference type="AlphaFoldDB" id="A0A1V9Y8A7"/>
<feature type="signal peptide" evidence="1">
    <location>
        <begin position="1"/>
        <end position="17"/>
    </location>
</feature>
<proteinExistence type="predicted"/>
<dbReference type="Proteomes" id="UP000243579">
    <property type="component" value="Unassembled WGS sequence"/>
</dbReference>
<gene>
    <name evidence="2" type="ORF">ACHHYP_20816</name>
</gene>
<keyword evidence="1" id="KW-0732">Signal</keyword>
<evidence type="ECO:0000256" key="1">
    <source>
        <dbReference type="SAM" id="SignalP"/>
    </source>
</evidence>
<comment type="caution">
    <text evidence="2">The sequence shown here is derived from an EMBL/GenBank/DDBJ whole genome shotgun (WGS) entry which is preliminary data.</text>
</comment>
<evidence type="ECO:0000313" key="2">
    <source>
        <dbReference type="EMBL" id="OQR81961.1"/>
    </source>
</evidence>
<sequence length="153" mass="16375">MLRSLALAYTTAAVANALRSACGENPAPAPIVFTNNAHIYISDGSGNDLSGWSGLVNGLEYTGWDYLYLTKCTFCSPTPNGNLLGLTSAMSPTGSVWTYETVDSTHLILKDKDGLCLTKCPGCLPNFHPPRGDPVLTTTCANLPTQIWTIQYV</sequence>
<evidence type="ECO:0000313" key="3">
    <source>
        <dbReference type="Proteomes" id="UP000243579"/>
    </source>
</evidence>
<keyword evidence="3" id="KW-1185">Reference proteome</keyword>
<evidence type="ECO:0008006" key="4">
    <source>
        <dbReference type="Google" id="ProtNLM"/>
    </source>
</evidence>
<reference evidence="2 3" key="1">
    <citation type="journal article" date="2014" name="Genome Biol. Evol.">
        <title>The secreted proteins of Achlya hypogyna and Thraustotheca clavata identify the ancestral oomycete secretome and reveal gene acquisitions by horizontal gene transfer.</title>
        <authorList>
            <person name="Misner I."/>
            <person name="Blouin N."/>
            <person name="Leonard G."/>
            <person name="Richards T.A."/>
            <person name="Lane C.E."/>
        </authorList>
    </citation>
    <scope>NUCLEOTIDE SEQUENCE [LARGE SCALE GENOMIC DNA]</scope>
    <source>
        <strain evidence="2 3">ATCC 48635</strain>
    </source>
</reference>
<name>A0A1V9Y8A7_ACHHY</name>
<protein>
    <recommendedName>
        <fullName evidence="4">Secreted protein</fullName>
    </recommendedName>
</protein>
<feature type="chain" id="PRO_5012415822" description="Secreted protein" evidence="1">
    <location>
        <begin position="18"/>
        <end position="153"/>
    </location>
</feature>
<dbReference type="EMBL" id="JNBR01002601">
    <property type="protein sequence ID" value="OQR81961.1"/>
    <property type="molecule type" value="Genomic_DNA"/>
</dbReference>
<accession>A0A1V9Y8A7</accession>
<organism evidence="2 3">
    <name type="scientific">Achlya hypogyna</name>
    <name type="common">Oomycete</name>
    <name type="synonym">Protoachlya hypogyna</name>
    <dbReference type="NCBI Taxonomy" id="1202772"/>
    <lineage>
        <taxon>Eukaryota</taxon>
        <taxon>Sar</taxon>
        <taxon>Stramenopiles</taxon>
        <taxon>Oomycota</taxon>
        <taxon>Saprolegniomycetes</taxon>
        <taxon>Saprolegniales</taxon>
        <taxon>Achlyaceae</taxon>
        <taxon>Achlya</taxon>
    </lineage>
</organism>